<reference evidence="6 7" key="1">
    <citation type="submission" date="2016-06" db="EMBL/GenBank/DDBJ databases">
        <authorList>
            <person name="Kjaerup R.B."/>
            <person name="Dalgaard T.S."/>
            <person name="Juul-Madsen H.R."/>
        </authorList>
    </citation>
    <scope>NUCLEOTIDE SEQUENCE [LARGE SCALE GENOMIC DNA]</scope>
    <source>
        <strain evidence="6 7">GCSL-Mp3</strain>
    </source>
</reference>
<comment type="subcellular location">
    <subcellularLocation>
        <location evidence="5">Cytoplasm</location>
    </subcellularLocation>
    <text evidence="5">Localizes to mid-cell in an FtsZ-dependent manner.</text>
</comment>
<dbReference type="GO" id="GO:0005737">
    <property type="term" value="C:cytoplasm"/>
    <property type="evidence" value="ECO:0007669"/>
    <property type="project" value="UniProtKB-SubCell"/>
</dbReference>
<keyword evidence="1 5" id="KW-0963">Cytoplasm</keyword>
<evidence type="ECO:0000256" key="3">
    <source>
        <dbReference type="ARBA" id="ARBA00023210"/>
    </source>
</evidence>
<comment type="caution">
    <text evidence="6">The sequence shown here is derived from an EMBL/GenBank/DDBJ whole genome shotgun (WGS) entry which is preliminary data.</text>
</comment>
<dbReference type="GO" id="GO:0000917">
    <property type="term" value="P:division septum assembly"/>
    <property type="evidence" value="ECO:0007669"/>
    <property type="project" value="UniProtKB-KW"/>
</dbReference>
<dbReference type="PANTHER" id="PTHR39455:SF1">
    <property type="entry name" value="CELL DIVISION PROTEIN ZAPD"/>
    <property type="match status" value="1"/>
</dbReference>
<keyword evidence="3 5" id="KW-0717">Septation</keyword>
<comment type="function">
    <text evidence="5">Cell division factor that enhances FtsZ-ring assembly. Directly interacts with FtsZ and promotes bundling of FtsZ protofilaments, with a reduction in FtsZ GTPase activity.</text>
</comment>
<gene>
    <name evidence="5" type="primary">zapD</name>
    <name evidence="6" type="ORF">AYY17_13525</name>
</gene>
<evidence type="ECO:0000256" key="2">
    <source>
        <dbReference type="ARBA" id="ARBA00022618"/>
    </source>
</evidence>
<proteinExistence type="inferred from homology"/>
<dbReference type="RefSeq" id="WP_067426939.1">
    <property type="nucleotide sequence ID" value="NZ_LZEX01000046.1"/>
</dbReference>
<evidence type="ECO:0000256" key="4">
    <source>
        <dbReference type="ARBA" id="ARBA00023306"/>
    </source>
</evidence>
<dbReference type="Proteomes" id="UP000092247">
    <property type="component" value="Unassembled WGS sequence"/>
</dbReference>
<dbReference type="Gene3D" id="1.10.3900.10">
    <property type="entry name" value="YacF-like"/>
    <property type="match status" value="1"/>
</dbReference>
<dbReference type="PANTHER" id="PTHR39455">
    <property type="entry name" value="CELL DIVISION PROTEIN ZAPD"/>
    <property type="match status" value="1"/>
</dbReference>
<protein>
    <recommendedName>
        <fullName evidence="5">Cell division protein ZapD</fullName>
    </recommendedName>
    <alternativeName>
        <fullName evidence="5">Z ring-associated protein D</fullName>
    </alternativeName>
</protein>
<sequence>MNEACQSVVFEHPLNERTRSWLRIETSLQQMHTLAPLDSLPASLAFFRAAAEFIEVTDRGEVRSEILKELEKQQKKLLKWAEAPNADQALIQGFSDDLKQQSVALSAAPRIAQHLKDDKIIAIVRQRLSIPGGCCGFDLPYLHLWLNLSQDVRDNTLAGWLEGLQPLKNALGSLLTMLRRSARFSAVESHNGFYQDNAEGADLLRLRLPVDYLIYPQVSGHKSRFAIRFLHTDSEHGIIPVKLPFEIACC</sequence>
<dbReference type="STRING" id="368603.AYY16_00285"/>
<comment type="subunit">
    <text evidence="5">Interacts with FtsZ.</text>
</comment>
<evidence type="ECO:0000313" key="7">
    <source>
        <dbReference type="Proteomes" id="UP000092247"/>
    </source>
</evidence>
<evidence type="ECO:0000256" key="5">
    <source>
        <dbReference type="HAMAP-Rule" id="MF_01092"/>
    </source>
</evidence>
<dbReference type="GO" id="GO:0043093">
    <property type="term" value="P:FtsZ-dependent cytokinesis"/>
    <property type="evidence" value="ECO:0007669"/>
    <property type="project" value="UniProtKB-UniRule"/>
</dbReference>
<evidence type="ECO:0000256" key="1">
    <source>
        <dbReference type="ARBA" id="ARBA00022490"/>
    </source>
</evidence>
<dbReference type="GO" id="GO:0032153">
    <property type="term" value="C:cell division site"/>
    <property type="evidence" value="ECO:0007669"/>
    <property type="project" value="TreeGrafter"/>
</dbReference>
<name>A0A1B8GYY8_9GAMM</name>
<keyword evidence="4 5" id="KW-0131">Cell cycle</keyword>
<organism evidence="6 7">
    <name type="scientific">Morganella psychrotolerans</name>
    <dbReference type="NCBI Taxonomy" id="368603"/>
    <lineage>
        <taxon>Bacteria</taxon>
        <taxon>Pseudomonadati</taxon>
        <taxon>Pseudomonadota</taxon>
        <taxon>Gammaproteobacteria</taxon>
        <taxon>Enterobacterales</taxon>
        <taxon>Morganellaceae</taxon>
        <taxon>Morganella</taxon>
    </lineage>
</organism>
<evidence type="ECO:0000313" key="6">
    <source>
        <dbReference type="EMBL" id="OBU02036.1"/>
    </source>
</evidence>
<comment type="similarity">
    <text evidence="5">Belongs to the ZapD family.</text>
</comment>
<dbReference type="HAMAP" id="MF_01092">
    <property type="entry name" value="ZapD"/>
    <property type="match status" value="1"/>
</dbReference>
<keyword evidence="2 5" id="KW-0132">Cell division</keyword>
<dbReference type="InterPro" id="IPR036268">
    <property type="entry name" value="ZapD_sf"/>
</dbReference>
<dbReference type="Gene3D" id="2.60.440.10">
    <property type="entry name" value="YacF-like domains"/>
    <property type="match status" value="1"/>
</dbReference>
<dbReference type="NCBIfam" id="NF003653">
    <property type="entry name" value="PRK05287.1-1"/>
    <property type="match status" value="1"/>
</dbReference>
<dbReference type="Pfam" id="PF07072">
    <property type="entry name" value="ZapD"/>
    <property type="match status" value="1"/>
</dbReference>
<dbReference type="SUPFAM" id="SSF160950">
    <property type="entry name" value="YacF-like"/>
    <property type="match status" value="1"/>
</dbReference>
<accession>A0A1B8GYY8</accession>
<dbReference type="InterPro" id="IPR009777">
    <property type="entry name" value="ZapD"/>
</dbReference>
<dbReference type="InterPro" id="IPR027462">
    <property type="entry name" value="ZapD_C"/>
</dbReference>
<dbReference type="EMBL" id="LZEX01000046">
    <property type="protein sequence ID" value="OBU02036.1"/>
    <property type="molecule type" value="Genomic_DNA"/>
</dbReference>
<dbReference type="AlphaFoldDB" id="A0A1B8GYY8"/>